<name>A0A6P2D048_9BACT</name>
<dbReference type="EMBL" id="LR593886">
    <property type="protein sequence ID" value="VTR93434.1"/>
    <property type="molecule type" value="Genomic_DNA"/>
</dbReference>
<dbReference type="RefSeq" id="WP_232069641.1">
    <property type="nucleotide sequence ID" value="NZ_LR593886.1"/>
</dbReference>
<proteinExistence type="predicted"/>
<dbReference type="KEGG" id="gms:SOIL9_42800"/>
<evidence type="ECO:0008006" key="3">
    <source>
        <dbReference type="Google" id="ProtNLM"/>
    </source>
</evidence>
<evidence type="ECO:0000313" key="2">
    <source>
        <dbReference type="Proteomes" id="UP000464178"/>
    </source>
</evidence>
<organism evidence="1 2">
    <name type="scientific">Gemmata massiliana</name>
    <dbReference type="NCBI Taxonomy" id="1210884"/>
    <lineage>
        <taxon>Bacteria</taxon>
        <taxon>Pseudomonadati</taxon>
        <taxon>Planctomycetota</taxon>
        <taxon>Planctomycetia</taxon>
        <taxon>Gemmatales</taxon>
        <taxon>Gemmataceae</taxon>
        <taxon>Gemmata</taxon>
    </lineage>
</organism>
<keyword evidence="2" id="KW-1185">Reference proteome</keyword>
<reference evidence="1 2" key="1">
    <citation type="submission" date="2019-05" db="EMBL/GenBank/DDBJ databases">
        <authorList>
            <consortium name="Science for Life Laboratories"/>
        </authorList>
    </citation>
    <scope>NUCLEOTIDE SEQUENCE [LARGE SCALE GENOMIC DNA]</scope>
    <source>
        <strain evidence="1">Soil9</strain>
    </source>
</reference>
<protein>
    <recommendedName>
        <fullName evidence="3">SMI1/KNR4 family protein</fullName>
    </recommendedName>
</protein>
<sequence length="199" mass="21913">MTEVEWLAGQSKAMVTYARSVATMRQRRLLACGYCRLHWDALPDDRLKRFVVHIEKYADGAGSSLVRAYTLYDVVKVPAVRNALPPGLLPVLKSAQASNGDSIDNSFPLWSDAPAQVALLRDIFGNPFHPTPFSPEWRTATAVALASQMYESRDFGAMPILADALQDAGCDNTDVLNHCREPGVHVRGCWVVDLVLDKG</sequence>
<accession>A0A6P2D048</accession>
<gene>
    <name evidence="1" type="ORF">SOIL9_42800</name>
</gene>
<evidence type="ECO:0000313" key="1">
    <source>
        <dbReference type="EMBL" id="VTR93434.1"/>
    </source>
</evidence>
<dbReference type="AlphaFoldDB" id="A0A6P2D048"/>
<dbReference type="Proteomes" id="UP000464178">
    <property type="component" value="Chromosome"/>
</dbReference>